<dbReference type="InterPro" id="IPR006680">
    <property type="entry name" value="Amidohydro-rel"/>
</dbReference>
<dbReference type="GO" id="GO:0005506">
    <property type="term" value="F:iron ion binding"/>
    <property type="evidence" value="ECO:0007669"/>
    <property type="project" value="UniProtKB-UniRule"/>
</dbReference>
<dbReference type="EMBL" id="WTUW01000009">
    <property type="protein sequence ID" value="MZR31869.1"/>
    <property type="molecule type" value="Genomic_DNA"/>
</dbReference>
<dbReference type="GO" id="GO:0050480">
    <property type="term" value="F:imidazolonepropionase activity"/>
    <property type="evidence" value="ECO:0007669"/>
    <property type="project" value="UniProtKB-UniRule"/>
</dbReference>
<dbReference type="PANTHER" id="PTHR42752:SF1">
    <property type="entry name" value="IMIDAZOLONEPROPIONASE-RELATED"/>
    <property type="match status" value="1"/>
</dbReference>
<evidence type="ECO:0000313" key="9">
    <source>
        <dbReference type="EMBL" id="MZR31869.1"/>
    </source>
</evidence>
<feature type="binding site" evidence="7">
    <location>
        <position position="322"/>
    </location>
    <ligand>
        <name>4-imidazolone-5-propanoate</name>
        <dbReference type="ChEBI" id="CHEBI:77893"/>
    </ligand>
</feature>
<feature type="binding site" evidence="7">
    <location>
        <position position="144"/>
    </location>
    <ligand>
        <name>N-formimidoyl-L-glutamate</name>
        <dbReference type="ChEBI" id="CHEBI:58928"/>
    </ligand>
</feature>
<keyword evidence="7" id="KW-0963">Cytoplasm</keyword>
<evidence type="ECO:0000256" key="1">
    <source>
        <dbReference type="ARBA" id="ARBA00012864"/>
    </source>
</evidence>
<comment type="similarity">
    <text evidence="7">Belongs to the metallo-dependent hydrolases superfamily. HutI family.</text>
</comment>
<keyword evidence="6 7" id="KW-0408">Iron</keyword>
<dbReference type="RefSeq" id="WP_161316459.1">
    <property type="nucleotide sequence ID" value="NZ_WTUW01000009.1"/>
</dbReference>
<dbReference type="Proteomes" id="UP000476030">
    <property type="component" value="Unassembled WGS sequence"/>
</dbReference>
<feature type="binding site" evidence="7">
    <location>
        <position position="245"/>
    </location>
    <ligand>
        <name>4-imidazolone-5-propanoate</name>
        <dbReference type="ChEBI" id="CHEBI:77893"/>
    </ligand>
</feature>
<comment type="subcellular location">
    <subcellularLocation>
        <location evidence="7">Cytoplasm</location>
    </subcellularLocation>
</comment>
<keyword evidence="4 7" id="KW-0369">Histidine metabolism</keyword>
<sequence length="404" mass="43760">MAKAVCDRLFINAHLATMTKGDEPYGAIDADSLAISGEKISWMGLAESGAPEAREVIDIEGRWMTPGLIDCHTHLVYAGNRAQEFEMSLNGATYEEIAAKGGGILSTVKATREASESDLAAESQIRLEAMMAAGVTTVEIKSGYGLDLENEVKMLEAAKHLGEINPVRVVKTFLGAHALPPEFAGDSDGYMAKVIHEMLPTIHALGLVDAIDAFCEKIAFSEDQVRQLFKAADKLNIPIKLHAEQLSNQRGAELAAHFKALSADHLEYIDERGVKEMAKAGTVAVILPGAFYYLRETQKPPIELFRKYNVPLALATDCNPGSSPTTNPQLMMNMAAVLFRMTPEESLAGFTRNAARALGLSDKIGTLEIGKQADLAIWDIEHPSELTQAIGANPLHSRYFGGHK</sequence>
<feature type="binding site" evidence="7">
    <location>
        <position position="81"/>
    </location>
    <ligand>
        <name>4-imidazolone-5-propanoate</name>
        <dbReference type="ChEBI" id="CHEBI:77893"/>
    </ligand>
</feature>
<feature type="domain" description="Amidohydrolase-related" evidence="8">
    <location>
        <begin position="64"/>
        <end position="383"/>
    </location>
</feature>
<dbReference type="Gene3D" id="2.30.40.10">
    <property type="entry name" value="Urease, subunit C, domain 1"/>
    <property type="match status" value="1"/>
</dbReference>
<feature type="binding site" evidence="7">
    <location>
        <position position="317"/>
    </location>
    <ligand>
        <name>Fe(3+)</name>
        <dbReference type="ChEBI" id="CHEBI:29034"/>
    </ligand>
</feature>
<keyword evidence="10" id="KW-1185">Reference proteome</keyword>
<dbReference type="EC" id="3.5.2.7" evidence="1 7"/>
<evidence type="ECO:0000256" key="4">
    <source>
        <dbReference type="ARBA" id="ARBA00022808"/>
    </source>
</evidence>
<comment type="cofactor">
    <cofactor evidence="7">
        <name>Zn(2+)</name>
        <dbReference type="ChEBI" id="CHEBI:29105"/>
    </cofactor>
    <cofactor evidence="7">
        <name>Fe(3+)</name>
        <dbReference type="ChEBI" id="CHEBI:29034"/>
    </cofactor>
    <text evidence="7">Binds 1 zinc or iron ion per subunit.</text>
</comment>
<organism evidence="9 10">
    <name type="scientific">Sneathiella litorea</name>
    <dbReference type="NCBI Taxonomy" id="2606216"/>
    <lineage>
        <taxon>Bacteria</taxon>
        <taxon>Pseudomonadati</taxon>
        <taxon>Pseudomonadota</taxon>
        <taxon>Alphaproteobacteria</taxon>
        <taxon>Sneathiellales</taxon>
        <taxon>Sneathiellaceae</taxon>
        <taxon>Sneathiella</taxon>
    </lineage>
</organism>
<dbReference type="SUPFAM" id="SSF51556">
    <property type="entry name" value="Metallo-dependent hydrolases"/>
    <property type="match status" value="1"/>
</dbReference>
<feature type="binding site" evidence="7">
    <location>
        <position position="74"/>
    </location>
    <ligand>
        <name>Zn(2+)</name>
        <dbReference type="ChEBI" id="CHEBI:29105"/>
    </ligand>
</feature>
<comment type="pathway">
    <text evidence="7">Amino-acid degradation; L-histidine degradation into L-glutamate; N-formimidoyl-L-glutamate from L-histidine: step 3/3.</text>
</comment>
<evidence type="ECO:0000313" key="10">
    <source>
        <dbReference type="Proteomes" id="UP000476030"/>
    </source>
</evidence>
<dbReference type="InterPro" id="IPR011059">
    <property type="entry name" value="Metal-dep_hydrolase_composite"/>
</dbReference>
<dbReference type="InterPro" id="IPR032466">
    <property type="entry name" value="Metal_Hydrolase"/>
</dbReference>
<reference evidence="9 10" key="1">
    <citation type="submission" date="2019-12" db="EMBL/GenBank/DDBJ databases">
        <title>Snethiella sp. nov. sp. isolated from sea sand.</title>
        <authorList>
            <person name="Kim J."/>
            <person name="Jeong S.E."/>
            <person name="Jung H.S."/>
            <person name="Jeon C.O."/>
        </authorList>
    </citation>
    <scope>NUCLEOTIDE SEQUENCE [LARGE SCALE GENOMIC DNA]</scope>
    <source>
        <strain evidence="9 10">DP05</strain>
    </source>
</reference>
<dbReference type="NCBIfam" id="TIGR01224">
    <property type="entry name" value="hutI"/>
    <property type="match status" value="1"/>
</dbReference>
<keyword evidence="5 7" id="KW-0862">Zinc</keyword>
<keyword evidence="3 7" id="KW-0378">Hydrolase</keyword>
<comment type="caution">
    <text evidence="9">The sequence shown here is derived from an EMBL/GenBank/DDBJ whole genome shotgun (WGS) entry which is preliminary data.</text>
</comment>
<dbReference type="FunFam" id="3.20.20.140:FF:000007">
    <property type="entry name" value="Imidazolonepropionase"/>
    <property type="match status" value="1"/>
</dbReference>
<feature type="binding site" evidence="7">
    <location>
        <position position="242"/>
    </location>
    <ligand>
        <name>Fe(3+)</name>
        <dbReference type="ChEBI" id="CHEBI:29034"/>
    </ligand>
</feature>
<comment type="function">
    <text evidence="7">Catalyzes the hydrolytic cleavage of the carbon-nitrogen bond in imidazolone-5-propanoate to yield N-formimidoyl-L-glutamate. It is the third step in the universal histidine degradation pathway.</text>
</comment>
<dbReference type="HAMAP" id="MF_00372">
    <property type="entry name" value="HutI"/>
    <property type="match status" value="1"/>
</dbReference>
<evidence type="ECO:0000256" key="6">
    <source>
        <dbReference type="ARBA" id="ARBA00023004"/>
    </source>
</evidence>
<dbReference type="UniPathway" id="UPA00379">
    <property type="reaction ID" value="UER00551"/>
</dbReference>
<evidence type="ECO:0000256" key="3">
    <source>
        <dbReference type="ARBA" id="ARBA00022801"/>
    </source>
</evidence>
<dbReference type="GO" id="GO:0019556">
    <property type="term" value="P:L-histidine catabolic process to glutamate and formamide"/>
    <property type="evidence" value="ECO:0007669"/>
    <property type="project" value="UniProtKB-UniRule"/>
</dbReference>
<evidence type="ECO:0000256" key="5">
    <source>
        <dbReference type="ARBA" id="ARBA00022833"/>
    </source>
</evidence>
<dbReference type="PANTHER" id="PTHR42752">
    <property type="entry name" value="IMIDAZOLONEPROPIONASE"/>
    <property type="match status" value="1"/>
</dbReference>
<dbReference type="CDD" id="cd01296">
    <property type="entry name" value="Imidazolone-5PH"/>
    <property type="match status" value="1"/>
</dbReference>
<feature type="binding site" evidence="7">
    <location>
        <position position="319"/>
    </location>
    <ligand>
        <name>N-formimidoyl-L-glutamate</name>
        <dbReference type="ChEBI" id="CHEBI:58928"/>
    </ligand>
</feature>
<feature type="binding site" evidence="7">
    <location>
        <position position="317"/>
    </location>
    <ligand>
        <name>Zn(2+)</name>
        <dbReference type="ChEBI" id="CHEBI:29105"/>
    </ligand>
</feature>
<dbReference type="InterPro" id="IPR005920">
    <property type="entry name" value="HutI"/>
</dbReference>
<name>A0A6L8WB09_9PROT</name>
<dbReference type="AlphaFoldDB" id="A0A6L8WB09"/>
<dbReference type="GO" id="GO:0008270">
    <property type="term" value="F:zinc ion binding"/>
    <property type="evidence" value="ECO:0007669"/>
    <property type="project" value="UniProtKB-UniRule"/>
</dbReference>
<evidence type="ECO:0000259" key="8">
    <source>
        <dbReference type="Pfam" id="PF01979"/>
    </source>
</evidence>
<dbReference type="GO" id="GO:0019557">
    <property type="term" value="P:L-histidine catabolic process to glutamate and formate"/>
    <property type="evidence" value="ECO:0007669"/>
    <property type="project" value="UniProtKB-UniPathway"/>
</dbReference>
<dbReference type="Gene3D" id="3.20.20.140">
    <property type="entry name" value="Metal-dependent hydrolases"/>
    <property type="match status" value="1"/>
</dbReference>
<dbReference type="SUPFAM" id="SSF51338">
    <property type="entry name" value="Composite domain of metallo-dependent hydrolases"/>
    <property type="match status" value="1"/>
</dbReference>
<gene>
    <name evidence="7" type="primary">hutI</name>
    <name evidence="9" type="ORF">GQE98_14625</name>
</gene>
<keyword evidence="2 7" id="KW-0479">Metal-binding</keyword>
<evidence type="ECO:0000256" key="2">
    <source>
        <dbReference type="ARBA" id="ARBA00022723"/>
    </source>
</evidence>
<feature type="binding site" evidence="7">
    <location>
        <position position="74"/>
    </location>
    <ligand>
        <name>Fe(3+)</name>
        <dbReference type="ChEBI" id="CHEBI:29034"/>
    </ligand>
</feature>
<feature type="binding site" evidence="7">
    <location>
        <position position="72"/>
    </location>
    <ligand>
        <name>Fe(3+)</name>
        <dbReference type="ChEBI" id="CHEBI:29034"/>
    </ligand>
</feature>
<accession>A0A6L8WB09</accession>
<feature type="binding site" evidence="7">
    <location>
        <position position="72"/>
    </location>
    <ligand>
        <name>Zn(2+)</name>
        <dbReference type="ChEBI" id="CHEBI:29105"/>
    </ligand>
</feature>
<feature type="binding site" evidence="7">
    <location>
        <position position="144"/>
    </location>
    <ligand>
        <name>4-imidazolone-5-propanoate</name>
        <dbReference type="ChEBI" id="CHEBI:77893"/>
    </ligand>
</feature>
<dbReference type="Pfam" id="PF01979">
    <property type="entry name" value="Amidohydro_1"/>
    <property type="match status" value="1"/>
</dbReference>
<feature type="binding site" evidence="7">
    <location>
        <position position="321"/>
    </location>
    <ligand>
        <name>N-formimidoyl-L-glutamate</name>
        <dbReference type="ChEBI" id="CHEBI:58928"/>
    </ligand>
</feature>
<feature type="binding site" evidence="7">
    <location>
        <position position="177"/>
    </location>
    <ligand>
        <name>4-imidazolone-5-propanoate</name>
        <dbReference type="ChEBI" id="CHEBI:77893"/>
    </ligand>
</feature>
<dbReference type="GO" id="GO:0005737">
    <property type="term" value="C:cytoplasm"/>
    <property type="evidence" value="ECO:0007669"/>
    <property type="project" value="UniProtKB-SubCell"/>
</dbReference>
<protein>
    <recommendedName>
        <fullName evidence="1 7">Imidazolonepropionase</fullName>
        <ecNumber evidence="1 7">3.5.2.7</ecNumber>
    </recommendedName>
    <alternativeName>
        <fullName evidence="7">Imidazolone-5-propionate hydrolase</fullName>
    </alternativeName>
</protein>
<feature type="binding site" evidence="7">
    <location>
        <position position="242"/>
    </location>
    <ligand>
        <name>Zn(2+)</name>
        <dbReference type="ChEBI" id="CHEBI:29105"/>
    </ligand>
</feature>
<proteinExistence type="inferred from homology"/>
<evidence type="ECO:0000256" key="7">
    <source>
        <dbReference type="HAMAP-Rule" id="MF_00372"/>
    </source>
</evidence>
<comment type="catalytic activity">
    <reaction evidence="7">
        <text>4-imidazolone-5-propanoate + H2O = N-formimidoyl-L-glutamate</text>
        <dbReference type="Rhea" id="RHEA:23660"/>
        <dbReference type="ChEBI" id="CHEBI:15377"/>
        <dbReference type="ChEBI" id="CHEBI:58928"/>
        <dbReference type="ChEBI" id="CHEBI:77893"/>
        <dbReference type="EC" id="3.5.2.7"/>
    </reaction>
</comment>